<keyword evidence="3 6" id="KW-0812">Transmembrane</keyword>
<feature type="transmembrane region" description="Helical" evidence="6">
    <location>
        <begin position="107"/>
        <end position="124"/>
    </location>
</feature>
<comment type="subcellular location">
    <subcellularLocation>
        <location evidence="1">Cell membrane</location>
        <topology evidence="1">Multi-pass membrane protein</topology>
    </subcellularLocation>
</comment>
<dbReference type="AlphaFoldDB" id="A0A9J6E6V6"/>
<keyword evidence="5 6" id="KW-0472">Membrane</keyword>
<feature type="transmembrane region" description="Helical" evidence="6">
    <location>
        <begin position="20"/>
        <end position="42"/>
    </location>
</feature>
<proteinExistence type="predicted"/>
<sequence length="390" mass="44080">MDGKKSRLYWLICAPLRLAYSVVCIALCSCVGLVYVAIVVWLDGRTDQIEFVTRSGLYVVIYGQVVLNFCNLLIRKTQLADIVVTAAKLEPSLHLEMDGVRRRLRKVTLLCLLYTLIDAFKYVVGRRGQIKVAFYLLQGYDDHVKRLFVPWYIASCFLVSTWYNMAFWQIVYFSSLFREYFAALGDRLEIEMVNECRPESKGLSSESVRLNLVELQRLLRKVNSFVGAQALWYYCGSVFFLCAMLYNTATAPNTGVAEVASSWSYVVMMAVGIVFSTAAASRMTHEASRIQSIIQATEFETLSDATTHRLHILILTVEDLQGSLTGCGMFVINLPLIVTDTATLYKHMDERTRVIVEAAQMTREQGPCISKPSVSLSEKELRFLEGFGAR</sequence>
<feature type="transmembrane region" description="Helical" evidence="6">
    <location>
        <begin position="261"/>
        <end position="280"/>
    </location>
</feature>
<evidence type="ECO:0000313" key="7">
    <source>
        <dbReference type="EMBL" id="KAH8030315.1"/>
    </source>
</evidence>
<reference evidence="7" key="1">
    <citation type="journal article" date="2020" name="Cell">
        <title>Large-Scale Comparative Analyses of Tick Genomes Elucidate Their Genetic Diversity and Vector Capacities.</title>
        <authorList>
            <consortium name="Tick Genome and Microbiome Consortium (TIGMIC)"/>
            <person name="Jia N."/>
            <person name="Wang J."/>
            <person name="Shi W."/>
            <person name="Du L."/>
            <person name="Sun Y."/>
            <person name="Zhan W."/>
            <person name="Jiang J.F."/>
            <person name="Wang Q."/>
            <person name="Zhang B."/>
            <person name="Ji P."/>
            <person name="Bell-Sakyi L."/>
            <person name="Cui X.M."/>
            <person name="Yuan T.T."/>
            <person name="Jiang B.G."/>
            <person name="Yang W.F."/>
            <person name="Lam T.T."/>
            <person name="Chang Q.C."/>
            <person name="Ding S.J."/>
            <person name="Wang X.J."/>
            <person name="Zhu J.G."/>
            <person name="Ruan X.D."/>
            <person name="Zhao L."/>
            <person name="Wei J.T."/>
            <person name="Ye R.Z."/>
            <person name="Que T.C."/>
            <person name="Du C.H."/>
            <person name="Zhou Y.H."/>
            <person name="Cheng J.X."/>
            <person name="Dai P.F."/>
            <person name="Guo W.B."/>
            <person name="Han X.H."/>
            <person name="Huang E.J."/>
            <person name="Li L.F."/>
            <person name="Wei W."/>
            <person name="Gao Y.C."/>
            <person name="Liu J.Z."/>
            <person name="Shao H.Z."/>
            <person name="Wang X."/>
            <person name="Wang C.C."/>
            <person name="Yang T.C."/>
            <person name="Huo Q.B."/>
            <person name="Li W."/>
            <person name="Chen H.Y."/>
            <person name="Chen S.E."/>
            <person name="Zhou L.G."/>
            <person name="Ni X.B."/>
            <person name="Tian J.H."/>
            <person name="Sheng Y."/>
            <person name="Liu T."/>
            <person name="Pan Y.S."/>
            <person name="Xia L.Y."/>
            <person name="Li J."/>
            <person name="Zhao F."/>
            <person name="Cao W.C."/>
        </authorList>
    </citation>
    <scope>NUCLEOTIDE SEQUENCE</scope>
    <source>
        <strain evidence="7">Rmic-2018</strain>
    </source>
</reference>
<evidence type="ECO:0000256" key="2">
    <source>
        <dbReference type="ARBA" id="ARBA00022475"/>
    </source>
</evidence>
<dbReference type="GO" id="GO:0050909">
    <property type="term" value="P:sensory perception of taste"/>
    <property type="evidence" value="ECO:0007669"/>
    <property type="project" value="InterPro"/>
</dbReference>
<dbReference type="PROSITE" id="PS51257">
    <property type="entry name" value="PROKAR_LIPOPROTEIN"/>
    <property type="match status" value="1"/>
</dbReference>
<keyword evidence="2" id="KW-1003">Cell membrane</keyword>
<feature type="transmembrane region" description="Helical" evidence="6">
    <location>
        <begin position="230"/>
        <end position="249"/>
    </location>
</feature>
<dbReference type="InterPro" id="IPR013604">
    <property type="entry name" value="7TM_chemorcpt"/>
</dbReference>
<evidence type="ECO:0000256" key="4">
    <source>
        <dbReference type="ARBA" id="ARBA00022989"/>
    </source>
</evidence>
<dbReference type="GO" id="GO:0005886">
    <property type="term" value="C:plasma membrane"/>
    <property type="evidence" value="ECO:0007669"/>
    <property type="project" value="UniProtKB-SubCell"/>
</dbReference>
<reference evidence="7" key="2">
    <citation type="submission" date="2021-09" db="EMBL/GenBank/DDBJ databases">
        <authorList>
            <person name="Jia N."/>
            <person name="Wang J."/>
            <person name="Shi W."/>
            <person name="Du L."/>
            <person name="Sun Y."/>
            <person name="Zhan W."/>
            <person name="Jiang J."/>
            <person name="Wang Q."/>
            <person name="Zhang B."/>
            <person name="Ji P."/>
            <person name="Sakyi L.B."/>
            <person name="Cui X."/>
            <person name="Yuan T."/>
            <person name="Jiang B."/>
            <person name="Yang W."/>
            <person name="Lam T.T.-Y."/>
            <person name="Chang Q."/>
            <person name="Ding S."/>
            <person name="Wang X."/>
            <person name="Zhu J."/>
            <person name="Ruan X."/>
            <person name="Zhao L."/>
            <person name="Wei J."/>
            <person name="Que T."/>
            <person name="Du C."/>
            <person name="Cheng J."/>
            <person name="Dai P."/>
            <person name="Han X."/>
            <person name="Huang E."/>
            <person name="Gao Y."/>
            <person name="Liu J."/>
            <person name="Shao H."/>
            <person name="Ye R."/>
            <person name="Li L."/>
            <person name="Wei W."/>
            <person name="Wang X."/>
            <person name="Wang C."/>
            <person name="Huo Q."/>
            <person name="Li W."/>
            <person name="Guo W."/>
            <person name="Chen H."/>
            <person name="Chen S."/>
            <person name="Zhou L."/>
            <person name="Zhou L."/>
            <person name="Ni X."/>
            <person name="Tian J."/>
            <person name="Zhou Y."/>
            <person name="Sheng Y."/>
            <person name="Liu T."/>
            <person name="Pan Y."/>
            <person name="Xia L."/>
            <person name="Li J."/>
            <person name="Zhao F."/>
            <person name="Cao W."/>
        </authorList>
    </citation>
    <scope>NUCLEOTIDE SEQUENCE</scope>
    <source>
        <strain evidence="7">Rmic-2018</strain>
        <tissue evidence="7">Larvae</tissue>
    </source>
</reference>
<dbReference type="Proteomes" id="UP000821866">
    <property type="component" value="Chromosome 3"/>
</dbReference>
<evidence type="ECO:0000256" key="1">
    <source>
        <dbReference type="ARBA" id="ARBA00004651"/>
    </source>
</evidence>
<evidence type="ECO:0000256" key="3">
    <source>
        <dbReference type="ARBA" id="ARBA00022692"/>
    </source>
</evidence>
<evidence type="ECO:0000313" key="8">
    <source>
        <dbReference type="Proteomes" id="UP000821866"/>
    </source>
</evidence>
<dbReference type="Pfam" id="PF08395">
    <property type="entry name" value="7tm_7"/>
    <property type="match status" value="1"/>
</dbReference>
<feature type="transmembrane region" description="Helical" evidence="6">
    <location>
        <begin position="57"/>
        <end position="74"/>
    </location>
</feature>
<accession>A0A9J6E6V6</accession>
<keyword evidence="8" id="KW-1185">Reference proteome</keyword>
<evidence type="ECO:0000256" key="5">
    <source>
        <dbReference type="ARBA" id="ARBA00023136"/>
    </source>
</evidence>
<name>A0A9J6E6V6_RHIMP</name>
<evidence type="ECO:0000256" key="6">
    <source>
        <dbReference type="SAM" id="Phobius"/>
    </source>
</evidence>
<comment type="caution">
    <text evidence="7">The sequence shown here is derived from an EMBL/GenBank/DDBJ whole genome shotgun (WGS) entry which is preliminary data.</text>
</comment>
<dbReference type="EMBL" id="JABSTU010000005">
    <property type="protein sequence ID" value="KAH8030315.1"/>
    <property type="molecule type" value="Genomic_DNA"/>
</dbReference>
<organism evidence="7 8">
    <name type="scientific">Rhipicephalus microplus</name>
    <name type="common">Cattle tick</name>
    <name type="synonym">Boophilus microplus</name>
    <dbReference type="NCBI Taxonomy" id="6941"/>
    <lineage>
        <taxon>Eukaryota</taxon>
        <taxon>Metazoa</taxon>
        <taxon>Ecdysozoa</taxon>
        <taxon>Arthropoda</taxon>
        <taxon>Chelicerata</taxon>
        <taxon>Arachnida</taxon>
        <taxon>Acari</taxon>
        <taxon>Parasitiformes</taxon>
        <taxon>Ixodida</taxon>
        <taxon>Ixodoidea</taxon>
        <taxon>Ixodidae</taxon>
        <taxon>Rhipicephalinae</taxon>
        <taxon>Rhipicephalus</taxon>
        <taxon>Boophilus</taxon>
    </lineage>
</organism>
<gene>
    <name evidence="7" type="ORF">HPB51_006747</name>
</gene>
<keyword evidence="4 6" id="KW-1133">Transmembrane helix</keyword>
<protein>
    <submittedName>
        <fullName evidence="7">Uncharacterized protein</fullName>
    </submittedName>
</protein>
<feature type="transmembrane region" description="Helical" evidence="6">
    <location>
        <begin position="151"/>
        <end position="173"/>
    </location>
</feature>